<dbReference type="InterPro" id="IPR051159">
    <property type="entry name" value="Hexapeptide_acetyltransf"/>
</dbReference>
<accession>A0A1V2VQM9</accession>
<evidence type="ECO:0008006" key="5">
    <source>
        <dbReference type="Google" id="ProtNLM"/>
    </source>
</evidence>
<comment type="similarity">
    <text evidence="1">Belongs to the transferase hexapeptide repeat family.</text>
</comment>
<dbReference type="InterPro" id="IPR001451">
    <property type="entry name" value="Hexapep"/>
</dbReference>
<dbReference type="Proteomes" id="UP000188543">
    <property type="component" value="Unassembled WGS sequence"/>
</dbReference>
<evidence type="ECO:0000313" key="4">
    <source>
        <dbReference type="Proteomes" id="UP000188543"/>
    </source>
</evidence>
<gene>
    <name evidence="3" type="ORF">A8E72_39660</name>
</gene>
<evidence type="ECO:0000313" key="3">
    <source>
        <dbReference type="EMBL" id="ONU73789.1"/>
    </source>
</evidence>
<name>A0A1V2VQM9_9BURK</name>
<dbReference type="AlphaFoldDB" id="A0A1V2VQM9"/>
<dbReference type="InterPro" id="IPR011004">
    <property type="entry name" value="Trimer_LpxA-like_sf"/>
</dbReference>
<dbReference type="PANTHER" id="PTHR23416:SF23">
    <property type="entry name" value="ACETYLTRANSFERASE C18B11.09C-RELATED"/>
    <property type="match status" value="1"/>
</dbReference>
<dbReference type="EMBL" id="MUTJ01000110">
    <property type="protein sequence ID" value="ONU73789.1"/>
    <property type="molecule type" value="Genomic_DNA"/>
</dbReference>
<dbReference type="PANTHER" id="PTHR23416">
    <property type="entry name" value="SIALIC ACID SYNTHASE-RELATED"/>
    <property type="match status" value="1"/>
</dbReference>
<evidence type="ECO:0000256" key="2">
    <source>
        <dbReference type="ARBA" id="ARBA00022679"/>
    </source>
</evidence>
<reference evidence="3 4" key="1">
    <citation type="submission" date="2016-08" db="EMBL/GenBank/DDBJ databases">
        <authorList>
            <person name="Seilhamer J.J."/>
        </authorList>
    </citation>
    <scope>NUCLEOTIDE SEQUENCE [LARGE SCALE GENOMIC DNA]</scope>
    <source>
        <strain evidence="3 4">VC14762</strain>
    </source>
</reference>
<dbReference type="Gene3D" id="2.160.10.10">
    <property type="entry name" value="Hexapeptide repeat proteins"/>
    <property type="match status" value="1"/>
</dbReference>
<sequence>MLGAFKNRLLDRLAAAIAHRLGDRLVPSLDALADRLAAPVADRLWQQPAFRARLDEVDRALRDCAAAKPVDDAAQWADRLAPLLAQRLATTPVLFGGDWSRVDAGENVQLVNTLLNVSSGRISIGEQTFFGHNVSLITGTHDLASVMADRHDYPRDGRDIVIGKGVWIASNAIVLGPCTIGDNAVVAAGAVVTGGQLESGCLYAGVPAKRIRTLIGEDSADDR</sequence>
<dbReference type="RefSeq" id="WP_077019985.1">
    <property type="nucleotide sequence ID" value="NZ_CADETK010000004.1"/>
</dbReference>
<protein>
    <recommendedName>
        <fullName evidence="5">Acyltransferase</fullName>
    </recommendedName>
</protein>
<keyword evidence="2" id="KW-0808">Transferase</keyword>
<proteinExistence type="inferred from homology"/>
<evidence type="ECO:0000256" key="1">
    <source>
        <dbReference type="ARBA" id="ARBA00007274"/>
    </source>
</evidence>
<dbReference type="GO" id="GO:0008374">
    <property type="term" value="F:O-acyltransferase activity"/>
    <property type="evidence" value="ECO:0007669"/>
    <property type="project" value="TreeGrafter"/>
</dbReference>
<organism evidence="3 4">
    <name type="scientific">Burkholderia cenocepacia</name>
    <dbReference type="NCBI Taxonomy" id="95486"/>
    <lineage>
        <taxon>Bacteria</taxon>
        <taxon>Pseudomonadati</taxon>
        <taxon>Pseudomonadota</taxon>
        <taxon>Betaproteobacteria</taxon>
        <taxon>Burkholderiales</taxon>
        <taxon>Burkholderiaceae</taxon>
        <taxon>Burkholderia</taxon>
        <taxon>Burkholderia cepacia complex</taxon>
    </lineage>
</organism>
<dbReference type="Pfam" id="PF00132">
    <property type="entry name" value="Hexapep"/>
    <property type="match status" value="1"/>
</dbReference>
<dbReference type="SUPFAM" id="SSF51161">
    <property type="entry name" value="Trimeric LpxA-like enzymes"/>
    <property type="match status" value="1"/>
</dbReference>
<comment type="caution">
    <text evidence="3">The sequence shown here is derived from an EMBL/GenBank/DDBJ whole genome shotgun (WGS) entry which is preliminary data.</text>
</comment>